<evidence type="ECO:0000313" key="5">
    <source>
        <dbReference type="Proteomes" id="UP000249061"/>
    </source>
</evidence>
<name>A0A2W5UFH2_9BACT</name>
<dbReference type="EMBL" id="QFQP01000029">
    <property type="protein sequence ID" value="PZR07688.1"/>
    <property type="molecule type" value="Genomic_DNA"/>
</dbReference>
<dbReference type="GO" id="GO:0005524">
    <property type="term" value="F:ATP binding"/>
    <property type="evidence" value="ECO:0007669"/>
    <property type="project" value="UniProtKB-KW"/>
</dbReference>
<dbReference type="CDD" id="cd10170">
    <property type="entry name" value="ASKHA_NBD_HSP70"/>
    <property type="match status" value="1"/>
</dbReference>
<dbReference type="PANTHER" id="PTHR42749">
    <property type="entry name" value="CELL SHAPE-DETERMINING PROTEIN MREB"/>
    <property type="match status" value="1"/>
</dbReference>
<evidence type="ECO:0000256" key="3">
    <source>
        <dbReference type="ARBA" id="ARBA00022840"/>
    </source>
</evidence>
<dbReference type="InterPro" id="IPR021030">
    <property type="entry name" value="DUF3731"/>
</dbReference>
<gene>
    <name evidence="4" type="ORF">DI536_26630</name>
</gene>
<keyword evidence="3" id="KW-0067">ATP-binding</keyword>
<dbReference type="PROSITE" id="PS00297">
    <property type="entry name" value="HSP70_1"/>
    <property type="match status" value="1"/>
</dbReference>
<evidence type="ECO:0000256" key="1">
    <source>
        <dbReference type="ARBA" id="ARBA00007381"/>
    </source>
</evidence>
<protein>
    <submittedName>
        <fullName evidence="4">Molecular chaperone DnaK</fullName>
    </submittedName>
</protein>
<dbReference type="Pfam" id="PF12531">
    <property type="entry name" value="DUF3731"/>
    <property type="match status" value="1"/>
</dbReference>
<keyword evidence="2" id="KW-0547">Nucleotide-binding</keyword>
<dbReference type="Proteomes" id="UP000249061">
    <property type="component" value="Unassembled WGS sequence"/>
</dbReference>
<sequence length="901" mass="96999">MSRYVIGIDLGTSNCAVAFTEPGAGASARVVDFAVPQLVRPGEVSARALLPSAVYAPVANEFPEGSLALPWGGPTKVTGEFARWQAGRVPGRVVTSAKSWLIHQGVDRQADILPWGATSDVPRMSPVAAQAALLRHIADAWNHAHPDAPLAQQEVVLTIPASFDEAARALTLQAARDAGFELNKLSLLEEPQAAFYDFTSRNRDALGKALENVKLVLVVDVGGGTTDFSLVQVAMLPEGPAMRRVAVGEHLLLGGDNMDAALARVIESKTNVRLNGTQWAQAVAVARSVKEDVLGGAATTSPIKVTLAGAGSRLIGGTLSAELTRDEIVEVTARGFFPTVTADSLPTVAKRGAVVELGLPYATDAAITRHVVAFLRAHAGDSLSRPDAILLNGGVFNSPVLTQALVDSVSNIWPEQPKIPLLPHDSLDLAVARGAAYSGLARKALGKKIGGGAPRAFYVSVGSNKAVCLIPRGLEEGETVELEDRTFTLTLGKPVQFQLFSTTADRLDKAGDVIALDDESLKALPPIHTILSGQKGATVQVHLVCTLTEVGTLALSCVAGDQRWRLEFELRGAAKSQAITVTESMPARFSEATLEVERVFGTRPLPVEPKDVKNLFRTLEKILGPRDTWTVPVLRELWTPLWAGVGKRRRSPDHEKVMFQLLGFSLRPGVGYPLDEWRVEQTFTIFKDLLTNHGEQPIWIEFWVLWRRIAGGLNEAAQLAIWKLLQPHLQRKVPVGLQPPAGKLKGIQPQGLEEMVRCAASLELIVPQDKVELGTWIISRLESAQTAGGPWAWALGRLGARLPVYGAAHRVVPAETAAAWAEVLLRLDPRKHDGARFALTQLARKTGDRSRDLDDELRARILLALADAPTTWRQLVAEVVQLSSDDEARALGDTLPAGLTL</sequence>
<comment type="similarity">
    <text evidence="1">Belongs to the heat shock protein 70 family.</text>
</comment>
<dbReference type="AlphaFoldDB" id="A0A2W5UFH2"/>
<dbReference type="GO" id="GO:0140662">
    <property type="term" value="F:ATP-dependent protein folding chaperone"/>
    <property type="evidence" value="ECO:0007669"/>
    <property type="project" value="InterPro"/>
</dbReference>
<accession>A0A2W5UFH2</accession>
<dbReference type="PROSITE" id="PS00329">
    <property type="entry name" value="HSP70_2"/>
    <property type="match status" value="1"/>
</dbReference>
<organism evidence="4 5">
    <name type="scientific">Archangium gephyra</name>
    <dbReference type="NCBI Taxonomy" id="48"/>
    <lineage>
        <taxon>Bacteria</taxon>
        <taxon>Pseudomonadati</taxon>
        <taxon>Myxococcota</taxon>
        <taxon>Myxococcia</taxon>
        <taxon>Myxococcales</taxon>
        <taxon>Cystobacterineae</taxon>
        <taxon>Archangiaceae</taxon>
        <taxon>Archangium</taxon>
    </lineage>
</organism>
<dbReference type="Pfam" id="PF00012">
    <property type="entry name" value="HSP70"/>
    <property type="match status" value="1"/>
</dbReference>
<dbReference type="Gene3D" id="3.30.420.40">
    <property type="match status" value="2"/>
</dbReference>
<dbReference type="InterPro" id="IPR013126">
    <property type="entry name" value="Hsp_70_fam"/>
</dbReference>
<dbReference type="SUPFAM" id="SSF53067">
    <property type="entry name" value="Actin-like ATPase domain"/>
    <property type="match status" value="2"/>
</dbReference>
<dbReference type="InterPro" id="IPR043129">
    <property type="entry name" value="ATPase_NBD"/>
</dbReference>
<dbReference type="PRINTS" id="PR00301">
    <property type="entry name" value="HEATSHOCK70"/>
</dbReference>
<comment type="caution">
    <text evidence="4">The sequence shown here is derived from an EMBL/GenBank/DDBJ whole genome shotgun (WGS) entry which is preliminary data.</text>
</comment>
<dbReference type="PANTHER" id="PTHR42749:SF1">
    <property type="entry name" value="CELL SHAPE-DETERMINING PROTEIN MREB"/>
    <property type="match status" value="1"/>
</dbReference>
<proteinExistence type="inferred from homology"/>
<evidence type="ECO:0000313" key="4">
    <source>
        <dbReference type="EMBL" id="PZR07688.1"/>
    </source>
</evidence>
<dbReference type="InterPro" id="IPR018181">
    <property type="entry name" value="Heat_shock_70_CS"/>
</dbReference>
<reference evidence="4 5" key="1">
    <citation type="submission" date="2017-08" db="EMBL/GenBank/DDBJ databases">
        <title>Infants hospitalized years apart are colonized by the same room-sourced microbial strains.</title>
        <authorList>
            <person name="Brooks B."/>
            <person name="Olm M.R."/>
            <person name="Firek B.A."/>
            <person name="Baker R."/>
            <person name="Thomas B.C."/>
            <person name="Morowitz M.J."/>
            <person name="Banfield J.F."/>
        </authorList>
    </citation>
    <scope>NUCLEOTIDE SEQUENCE [LARGE SCALE GENOMIC DNA]</scope>
    <source>
        <strain evidence="4">S2_003_000_R2_14</strain>
    </source>
</reference>
<evidence type="ECO:0000256" key="2">
    <source>
        <dbReference type="ARBA" id="ARBA00022741"/>
    </source>
</evidence>